<dbReference type="PANTHER" id="PTHR10271">
    <property type="entry name" value="INTERFERON-INDUCED PROTEIN WITH TETRATRICOPEPTIDE REPEATS"/>
    <property type="match status" value="1"/>
</dbReference>
<organism evidence="6 7">
    <name type="scientific">Phrynocephalus forsythii</name>
    <dbReference type="NCBI Taxonomy" id="171643"/>
    <lineage>
        <taxon>Eukaryota</taxon>
        <taxon>Metazoa</taxon>
        <taxon>Chordata</taxon>
        <taxon>Craniata</taxon>
        <taxon>Vertebrata</taxon>
        <taxon>Euteleostomi</taxon>
        <taxon>Lepidosauria</taxon>
        <taxon>Squamata</taxon>
        <taxon>Bifurcata</taxon>
        <taxon>Unidentata</taxon>
        <taxon>Episquamata</taxon>
        <taxon>Toxicofera</taxon>
        <taxon>Iguania</taxon>
        <taxon>Acrodonta</taxon>
        <taxon>Agamidae</taxon>
        <taxon>Agaminae</taxon>
        <taxon>Phrynocephalus</taxon>
    </lineage>
</organism>
<dbReference type="AlphaFoldDB" id="A0A9Q1B234"/>
<evidence type="ECO:0000256" key="3">
    <source>
        <dbReference type="ARBA" id="ARBA00022803"/>
    </source>
</evidence>
<dbReference type="InterPro" id="IPR011990">
    <property type="entry name" value="TPR-like_helical_dom_sf"/>
</dbReference>
<reference evidence="6" key="1">
    <citation type="journal article" date="2023" name="DNA Res.">
        <title>Chromosome-level genome assembly of Phrynocephalus forsythii using third-generation DNA sequencing and Hi-C analysis.</title>
        <authorList>
            <person name="Qi Y."/>
            <person name="Zhao W."/>
            <person name="Zhao Y."/>
            <person name="Niu C."/>
            <person name="Cao S."/>
            <person name="Zhang Y."/>
        </authorList>
    </citation>
    <scope>NUCLEOTIDE SEQUENCE</scope>
    <source>
        <tissue evidence="6">Muscle</tissue>
    </source>
</reference>
<evidence type="ECO:0000256" key="1">
    <source>
        <dbReference type="ARBA" id="ARBA00022588"/>
    </source>
</evidence>
<dbReference type="GO" id="GO:0045087">
    <property type="term" value="P:innate immune response"/>
    <property type="evidence" value="ECO:0007669"/>
    <property type="project" value="UniProtKB-KW"/>
</dbReference>
<accession>A0A9Q1B234</accession>
<name>A0A9Q1B234_9SAUR</name>
<protein>
    <recommendedName>
        <fullName evidence="8">Interferon-induced protein with tetratricopeptide repeats 2-like</fullName>
    </recommendedName>
</protein>
<dbReference type="GO" id="GO:0005829">
    <property type="term" value="C:cytosol"/>
    <property type="evidence" value="ECO:0007669"/>
    <property type="project" value="TreeGrafter"/>
</dbReference>
<sequence>MANGGLLLEKLKTIPCHFTWNLEFEDLADVEHLQEYLTLQVQNNYYHNRDTYLAMKAFLYHLQKRYSDALKSLQEAEKILAQDHPGNLPRQALLTYGNYAWIYYHLGNYRTVMQLLRKIYQIGHSFSSPQPCPSGVPEILAQKGWSLLVAGIHRGREAQKCFEGALRGDLSNPQLQAGLALAVYATWEHLQGDPDKEKATELLEEVVRVQPQNYEARVYLARLLRDKDEQRARKLLEDVVENSVHPEVLRRAAKVSLHEPQQLSQAMYILQKAIALDPNYHILYYDLGMCYKAQVESATPERKAVLQPAMIESFQKAVQMNALFVDPMLELAKIYGASVPAGEEDVYINLLVEEAAYISKPCQQALFLQWGDYLLHQMGQKDKALEKYMAGIRIASDVGKNHLGKRLMNLAHLFKQDSQTGRAEAIYTFLQSVHYEDPGPQSQELWWHHNRPLR</sequence>
<dbReference type="Proteomes" id="UP001142489">
    <property type="component" value="Unassembled WGS sequence"/>
</dbReference>
<evidence type="ECO:0000256" key="4">
    <source>
        <dbReference type="ARBA" id="ARBA00022859"/>
    </source>
</evidence>
<evidence type="ECO:0008006" key="8">
    <source>
        <dbReference type="Google" id="ProtNLM"/>
    </source>
</evidence>
<dbReference type="SUPFAM" id="SSF48452">
    <property type="entry name" value="TPR-like"/>
    <property type="match status" value="1"/>
</dbReference>
<proteinExistence type="inferred from homology"/>
<comment type="similarity">
    <text evidence="5">Belongs to the IFIT family.</text>
</comment>
<keyword evidence="4" id="KW-0391">Immunity</keyword>
<keyword evidence="2" id="KW-0677">Repeat</keyword>
<evidence type="ECO:0000256" key="5">
    <source>
        <dbReference type="ARBA" id="ARBA00038336"/>
    </source>
</evidence>
<dbReference type="Gene3D" id="1.25.40.10">
    <property type="entry name" value="Tetratricopeptide repeat domain"/>
    <property type="match status" value="3"/>
</dbReference>
<keyword evidence="7" id="KW-1185">Reference proteome</keyword>
<evidence type="ECO:0000313" key="6">
    <source>
        <dbReference type="EMBL" id="KAJ7329328.1"/>
    </source>
</evidence>
<dbReference type="OrthoDB" id="10043504at2759"/>
<dbReference type="FunFam" id="1.25.40.10:FF:000036">
    <property type="entry name" value="interferon-induced protein with tetratricopeptide repeats 5"/>
    <property type="match status" value="1"/>
</dbReference>
<keyword evidence="3" id="KW-0802">TPR repeat</keyword>
<evidence type="ECO:0000313" key="7">
    <source>
        <dbReference type="Proteomes" id="UP001142489"/>
    </source>
</evidence>
<keyword evidence="1" id="KW-0399">Innate immunity</keyword>
<dbReference type="PANTHER" id="PTHR10271:SF0">
    <property type="entry name" value="INTERFERON-INDUCED PROTEIN WITH TETRATRICOPEPTIDE REPEATS 5"/>
    <property type="match status" value="1"/>
</dbReference>
<evidence type="ECO:0000256" key="2">
    <source>
        <dbReference type="ARBA" id="ARBA00022737"/>
    </source>
</evidence>
<gene>
    <name evidence="6" type="ORF">JRQ81_015502</name>
</gene>
<dbReference type="EMBL" id="JAPFRF010000006">
    <property type="protein sequence ID" value="KAJ7329328.1"/>
    <property type="molecule type" value="Genomic_DNA"/>
</dbReference>
<comment type="caution">
    <text evidence="6">The sequence shown here is derived from an EMBL/GenBank/DDBJ whole genome shotgun (WGS) entry which is preliminary data.</text>
</comment>
<dbReference type="GO" id="GO:0051607">
    <property type="term" value="P:defense response to virus"/>
    <property type="evidence" value="ECO:0007669"/>
    <property type="project" value="TreeGrafter"/>
</dbReference>